<dbReference type="OrthoDB" id="1427655at2"/>
<dbReference type="InterPro" id="IPR008969">
    <property type="entry name" value="CarboxyPept-like_regulatory"/>
</dbReference>
<accession>A0A1B8U557</accession>
<dbReference type="STRING" id="996801.BW723_15725"/>
<reference evidence="2" key="1">
    <citation type="submission" date="2016-02" db="EMBL/GenBank/DDBJ databases">
        <title>Paenibacillus sp. LPB0068, isolated from Crassostrea gigas.</title>
        <authorList>
            <person name="Shin S.-K."/>
            <person name="Yi H."/>
        </authorList>
    </citation>
    <scope>NUCLEOTIDE SEQUENCE [LARGE SCALE GENOMIC DNA]</scope>
    <source>
        <strain evidence="2">KCTC 23969</strain>
    </source>
</reference>
<evidence type="ECO:0008006" key="3">
    <source>
        <dbReference type="Google" id="ProtNLM"/>
    </source>
</evidence>
<name>A0A1B8U557_9FLAO</name>
<evidence type="ECO:0000313" key="2">
    <source>
        <dbReference type="Proteomes" id="UP000092612"/>
    </source>
</evidence>
<comment type="caution">
    <text evidence="1">The sequence shown here is derived from an EMBL/GenBank/DDBJ whole genome shotgun (WGS) entry which is preliminary data.</text>
</comment>
<protein>
    <recommendedName>
        <fullName evidence="3">TonB-dependent receptor</fullName>
    </recommendedName>
</protein>
<dbReference type="KEGG" id="prn:BW723_15725"/>
<proteinExistence type="predicted"/>
<organism evidence="1 2">
    <name type="scientific">Polaribacter reichenbachii</name>
    <dbReference type="NCBI Taxonomy" id="996801"/>
    <lineage>
        <taxon>Bacteria</taxon>
        <taxon>Pseudomonadati</taxon>
        <taxon>Bacteroidota</taxon>
        <taxon>Flavobacteriia</taxon>
        <taxon>Flavobacteriales</taxon>
        <taxon>Flavobacteriaceae</taxon>
    </lineage>
</organism>
<dbReference type="SUPFAM" id="SSF49464">
    <property type="entry name" value="Carboxypeptidase regulatory domain-like"/>
    <property type="match status" value="1"/>
</dbReference>
<dbReference type="AlphaFoldDB" id="A0A1B8U557"/>
<evidence type="ECO:0000313" key="1">
    <source>
        <dbReference type="EMBL" id="OBY66998.1"/>
    </source>
</evidence>
<sequence length="256" mass="29522">MRNLALLCCMLFCILSYSQETRKVITGKILFDDEAVKDAHIINKNSNQGASTNDFGLFEIPVAIGDVITFSHINLQKKEITITQEIIDQEIFLITLKGKTYELEEIVLEKPKSIFYVDPEIMPPPTVNAKTLNLPYANTIAKKDYAVVKFRSGAAVNLDNLIISLNGNLRREKELKKIKLEDKALAKIRKYFTDDFFITDLNIKPENIYPFLNYCYKKNIINYFNKENNLAVTRILIQESRTFPQKKTEITLLEEK</sequence>
<gene>
    <name evidence="1" type="ORF">LPB301_04060</name>
</gene>
<dbReference type="Proteomes" id="UP000092612">
    <property type="component" value="Unassembled WGS sequence"/>
</dbReference>
<keyword evidence="2" id="KW-1185">Reference proteome</keyword>
<dbReference type="EMBL" id="LSFL01000009">
    <property type="protein sequence ID" value="OBY66998.1"/>
    <property type="molecule type" value="Genomic_DNA"/>
</dbReference>
<dbReference type="RefSeq" id="WP_068357908.1">
    <property type="nucleotide sequence ID" value="NZ_VRMM01000079.1"/>
</dbReference>